<geneLocation type="plasmid" evidence="1 2">
    <name>p.p-1</name>
</geneLocation>
<dbReference type="Proteomes" id="UP000064921">
    <property type="component" value="Plasmid p.p-1"/>
</dbReference>
<reference evidence="1 2" key="1">
    <citation type="submission" date="2015-10" db="EMBL/GenBank/DDBJ databases">
        <title>The world's first case of liver abscess caused by Pannonibacter phragmitetus.</title>
        <authorList>
            <person name="Ming D."/>
            <person name="Wang M."/>
            <person name="Zhou Y."/>
            <person name="Jiang T."/>
            <person name="Hu S."/>
        </authorList>
    </citation>
    <scope>NUCLEOTIDE SEQUENCE [LARGE SCALE GENOMIC DNA]</scope>
    <source>
        <strain evidence="1 2">31801</strain>
        <plasmid evidence="2">Plasmid p.p-1</plasmid>
    </source>
</reference>
<dbReference type="InterPro" id="IPR010985">
    <property type="entry name" value="Ribbon_hlx_hlx"/>
</dbReference>
<protein>
    <submittedName>
        <fullName evidence="1">Uncharacterized protein</fullName>
    </submittedName>
</protein>
<dbReference type="EMBL" id="CP013069">
    <property type="protein sequence ID" value="ALV30527.1"/>
    <property type="molecule type" value="Genomic_DNA"/>
</dbReference>
<sequence>MKEEPSMPQRPGAEPVTIRTSRVAEIDALANATGRSRNDIVNQAIEQYLDVNVWQMERIEAGIAAMREGDVLPAGDVFAAIAAKHGWAR</sequence>
<gene>
    <name evidence="1" type="ORF">APZ00_25220</name>
</gene>
<name>A0A0L0ISW3_9HYPH</name>
<dbReference type="InterPro" id="IPR002145">
    <property type="entry name" value="CopG"/>
</dbReference>
<keyword evidence="1" id="KW-0614">Plasmid</keyword>
<dbReference type="Pfam" id="PF01402">
    <property type="entry name" value="RHH_1"/>
    <property type="match status" value="1"/>
</dbReference>
<dbReference type="PATRIC" id="fig|121719.5.peg.2855"/>
<dbReference type="SUPFAM" id="SSF47598">
    <property type="entry name" value="Ribbon-helix-helix"/>
    <property type="match status" value="1"/>
</dbReference>
<dbReference type="InterPro" id="IPR052991">
    <property type="entry name" value="Non-func_TypeII_TA_Antitoxin"/>
</dbReference>
<dbReference type="KEGG" id="pphr:APZ00_25220"/>
<evidence type="ECO:0000313" key="1">
    <source>
        <dbReference type="EMBL" id="ALV30527.1"/>
    </source>
</evidence>
<organism evidence="1 2">
    <name type="scientific">Pannonibacter phragmitetus</name>
    <dbReference type="NCBI Taxonomy" id="121719"/>
    <lineage>
        <taxon>Bacteria</taxon>
        <taxon>Pseudomonadati</taxon>
        <taxon>Pseudomonadota</taxon>
        <taxon>Alphaproteobacteria</taxon>
        <taxon>Hyphomicrobiales</taxon>
        <taxon>Stappiaceae</taxon>
        <taxon>Pannonibacter</taxon>
    </lineage>
</organism>
<keyword evidence="2" id="KW-1185">Reference proteome</keyword>
<dbReference type="AlphaFoldDB" id="A0A0L0ISW3"/>
<evidence type="ECO:0000313" key="2">
    <source>
        <dbReference type="Proteomes" id="UP000064921"/>
    </source>
</evidence>
<dbReference type="PANTHER" id="PTHR40688:SF2">
    <property type="entry name" value="RIBBON-HELIX-HELIX PROTEIN COPG DOMAIN-CONTAINING PROTEIN"/>
    <property type="match status" value="1"/>
</dbReference>
<dbReference type="PANTHER" id="PTHR40688">
    <property type="match status" value="1"/>
</dbReference>
<accession>A0A0L0ISW3</accession>
<dbReference type="GO" id="GO:0006355">
    <property type="term" value="P:regulation of DNA-templated transcription"/>
    <property type="evidence" value="ECO:0007669"/>
    <property type="project" value="InterPro"/>
</dbReference>
<proteinExistence type="predicted"/>